<dbReference type="InterPro" id="IPR006045">
    <property type="entry name" value="Cupin_1"/>
</dbReference>
<evidence type="ECO:0000313" key="4">
    <source>
        <dbReference type="Proteomes" id="UP000639772"/>
    </source>
</evidence>
<dbReference type="CDD" id="cd02244">
    <property type="entry name" value="cupin_7S_vicilin-like_N"/>
    <property type="match status" value="1"/>
</dbReference>
<dbReference type="PANTHER" id="PTHR31189:SF2">
    <property type="entry name" value="RMLC-LIKE CUPINS SUPERFAMILY PROTEIN"/>
    <property type="match status" value="1"/>
</dbReference>
<evidence type="ECO:0000259" key="2">
    <source>
        <dbReference type="SMART" id="SM00835"/>
    </source>
</evidence>
<accession>A0A835R476</accession>
<dbReference type="Gene3D" id="2.60.120.10">
    <property type="entry name" value="Jelly Rolls"/>
    <property type="match status" value="2"/>
</dbReference>
<dbReference type="SMART" id="SM00835">
    <property type="entry name" value="Cupin_1"/>
    <property type="match status" value="2"/>
</dbReference>
<feature type="region of interest" description="Disordered" evidence="1">
    <location>
        <begin position="1"/>
        <end position="25"/>
    </location>
</feature>
<dbReference type="InterPro" id="IPR050253">
    <property type="entry name" value="Seed_Storage-Functional"/>
</dbReference>
<organism evidence="3 4">
    <name type="scientific">Vanilla planifolia</name>
    <name type="common">Vanilla</name>
    <dbReference type="NCBI Taxonomy" id="51239"/>
    <lineage>
        <taxon>Eukaryota</taxon>
        <taxon>Viridiplantae</taxon>
        <taxon>Streptophyta</taxon>
        <taxon>Embryophyta</taxon>
        <taxon>Tracheophyta</taxon>
        <taxon>Spermatophyta</taxon>
        <taxon>Magnoliopsida</taxon>
        <taxon>Liliopsida</taxon>
        <taxon>Asparagales</taxon>
        <taxon>Orchidaceae</taxon>
        <taxon>Vanilloideae</taxon>
        <taxon>Vanilleae</taxon>
        <taxon>Vanilla</taxon>
    </lineage>
</organism>
<sequence>MAVAATDREEWETPGEHGGGESSPFMLDKSKLVVKTEGGEIRVVRGRPWMDHTAPMHIGFINMEPNTLLIPQYIDANLVLFLRLGDAKIGWIHGEDLVERRLKPGDVLLIPAGSTFFLVNVGKGQRVQIICSIDTVEPTLSEDIPYQTFFIGGGEYPRSAFAGFHVSTLAAALNATEEEVGLLTEAHAAGPIIFVTGMEGEQTSRLAESMRKALKLNKRSYEGDPEIRKKGWRWTGILSSFFFGNGGWRLEEENKESRSEGDAVKPPDAYNLYDRKPDFRNKYGWSIELNEHDYAPLKKSNVAVFLVNLTAGSMVAPHVNTRAAEYGVVMSGEGKVEVVYPNGTAAMRANVKEGDVFWVPRFFPFCQVAARGGPMELFGFTTSSRRNRPQFLVGANSILRAMMGPELAAGFGLPEDELKRVTMAQNESVILPSWPATELDMRLT</sequence>
<gene>
    <name evidence="3" type="ORF">HPP92_013801</name>
</gene>
<dbReference type="Pfam" id="PF00190">
    <property type="entry name" value="Cupin_1"/>
    <property type="match status" value="2"/>
</dbReference>
<dbReference type="AlphaFoldDB" id="A0A835R476"/>
<dbReference type="EMBL" id="JADCNM010000006">
    <property type="protein sequence ID" value="KAG0479082.1"/>
    <property type="molecule type" value="Genomic_DNA"/>
</dbReference>
<dbReference type="CDD" id="cd02245">
    <property type="entry name" value="cupin_7S_vicilin-like_C"/>
    <property type="match status" value="1"/>
</dbReference>
<dbReference type="InterPro" id="IPR011051">
    <property type="entry name" value="RmlC_Cupin_sf"/>
</dbReference>
<evidence type="ECO:0000313" key="3">
    <source>
        <dbReference type="EMBL" id="KAG0479082.1"/>
    </source>
</evidence>
<comment type="caution">
    <text evidence="3">The sequence shown here is derived from an EMBL/GenBank/DDBJ whole genome shotgun (WGS) entry which is preliminary data.</text>
</comment>
<protein>
    <recommendedName>
        <fullName evidence="2">Cupin type-1 domain-containing protein</fullName>
    </recommendedName>
</protein>
<dbReference type="Proteomes" id="UP000639772">
    <property type="component" value="Chromosome 6"/>
</dbReference>
<name>A0A835R476_VANPL</name>
<proteinExistence type="predicted"/>
<dbReference type="PANTHER" id="PTHR31189">
    <property type="entry name" value="OS03G0336100 PROTEIN-RELATED"/>
    <property type="match status" value="1"/>
</dbReference>
<dbReference type="SUPFAM" id="SSF51182">
    <property type="entry name" value="RmlC-like cupins"/>
    <property type="match status" value="1"/>
</dbReference>
<reference evidence="3 4" key="1">
    <citation type="journal article" date="2020" name="Nat. Food">
        <title>A phased Vanilla planifolia genome enables genetic improvement of flavour and production.</title>
        <authorList>
            <person name="Hasing T."/>
            <person name="Tang H."/>
            <person name="Brym M."/>
            <person name="Khazi F."/>
            <person name="Huang T."/>
            <person name="Chambers A.H."/>
        </authorList>
    </citation>
    <scope>NUCLEOTIDE SEQUENCE [LARGE SCALE GENOMIC DNA]</scope>
    <source>
        <tissue evidence="3">Leaf</tissue>
    </source>
</reference>
<evidence type="ECO:0000256" key="1">
    <source>
        <dbReference type="SAM" id="MobiDB-lite"/>
    </source>
</evidence>
<dbReference type="InterPro" id="IPR014710">
    <property type="entry name" value="RmlC-like_jellyroll"/>
</dbReference>
<dbReference type="OrthoDB" id="2019862at2759"/>
<feature type="domain" description="Cupin type-1" evidence="2">
    <location>
        <begin position="25"/>
        <end position="181"/>
    </location>
</feature>
<feature type="domain" description="Cupin type-1" evidence="2">
    <location>
        <begin position="270"/>
        <end position="419"/>
    </location>
</feature>